<reference evidence="2" key="2">
    <citation type="submission" date="2015-01" db="EMBL/GenBank/DDBJ databases">
        <title>Evolutionary Origins and Diversification of the Mycorrhizal Mutualists.</title>
        <authorList>
            <consortium name="DOE Joint Genome Institute"/>
            <consortium name="Mycorrhizal Genomics Consortium"/>
            <person name="Kohler A."/>
            <person name="Kuo A."/>
            <person name="Nagy L.G."/>
            <person name="Floudas D."/>
            <person name="Copeland A."/>
            <person name="Barry K.W."/>
            <person name="Cichocki N."/>
            <person name="Veneault-Fourrey C."/>
            <person name="LaButti K."/>
            <person name="Lindquist E.A."/>
            <person name="Lipzen A."/>
            <person name="Lundell T."/>
            <person name="Morin E."/>
            <person name="Murat C."/>
            <person name="Riley R."/>
            <person name="Ohm R."/>
            <person name="Sun H."/>
            <person name="Tunlid A."/>
            <person name="Henrissat B."/>
            <person name="Grigoriev I.V."/>
            <person name="Hibbett D.S."/>
            <person name="Martin F."/>
        </authorList>
    </citation>
    <scope>NUCLEOTIDE SEQUENCE [LARGE SCALE GENOMIC DNA]</scope>
    <source>
        <strain evidence="2">Marx 270</strain>
    </source>
</reference>
<reference evidence="1 2" key="1">
    <citation type="submission" date="2014-04" db="EMBL/GenBank/DDBJ databases">
        <authorList>
            <consortium name="DOE Joint Genome Institute"/>
            <person name="Kuo A."/>
            <person name="Kohler A."/>
            <person name="Costa M.D."/>
            <person name="Nagy L.G."/>
            <person name="Floudas D."/>
            <person name="Copeland A."/>
            <person name="Barry K.W."/>
            <person name="Cichocki N."/>
            <person name="Veneault-Fourrey C."/>
            <person name="LaButti K."/>
            <person name="Lindquist E.A."/>
            <person name="Lipzen A."/>
            <person name="Lundell T."/>
            <person name="Morin E."/>
            <person name="Murat C."/>
            <person name="Sun H."/>
            <person name="Tunlid A."/>
            <person name="Henrissat B."/>
            <person name="Grigoriev I.V."/>
            <person name="Hibbett D.S."/>
            <person name="Martin F."/>
            <person name="Nordberg H.P."/>
            <person name="Cantor M.N."/>
            <person name="Hua S.X."/>
        </authorList>
    </citation>
    <scope>NUCLEOTIDE SEQUENCE [LARGE SCALE GENOMIC DNA]</scope>
    <source>
        <strain evidence="1 2">Marx 270</strain>
    </source>
</reference>
<keyword evidence="2" id="KW-1185">Reference proteome</keyword>
<accession>A0A0C3JUC3</accession>
<protein>
    <submittedName>
        <fullName evidence="1">Uncharacterized protein</fullName>
    </submittedName>
</protein>
<dbReference type="HOGENOM" id="CLU_2427931_0_0_1"/>
<gene>
    <name evidence="1" type="ORF">M404DRAFT_692656</name>
</gene>
<name>A0A0C3JUC3_PISTI</name>
<organism evidence="1 2">
    <name type="scientific">Pisolithus tinctorius Marx 270</name>
    <dbReference type="NCBI Taxonomy" id="870435"/>
    <lineage>
        <taxon>Eukaryota</taxon>
        <taxon>Fungi</taxon>
        <taxon>Dikarya</taxon>
        <taxon>Basidiomycota</taxon>
        <taxon>Agaricomycotina</taxon>
        <taxon>Agaricomycetes</taxon>
        <taxon>Agaricomycetidae</taxon>
        <taxon>Boletales</taxon>
        <taxon>Sclerodermatineae</taxon>
        <taxon>Pisolithaceae</taxon>
        <taxon>Pisolithus</taxon>
    </lineage>
</organism>
<dbReference type="AlphaFoldDB" id="A0A0C3JUC3"/>
<dbReference type="Proteomes" id="UP000054217">
    <property type="component" value="Unassembled WGS sequence"/>
</dbReference>
<evidence type="ECO:0000313" key="2">
    <source>
        <dbReference type="Proteomes" id="UP000054217"/>
    </source>
</evidence>
<proteinExistence type="predicted"/>
<dbReference type="InParanoid" id="A0A0C3JUC3"/>
<evidence type="ECO:0000313" key="1">
    <source>
        <dbReference type="EMBL" id="KIO12743.1"/>
    </source>
</evidence>
<sequence>MFFSFFPLLHETSRSFLPGGQVFSSTLNSPNGVTKTAFCVMEMEGYNAQLDGLGHTPAQCEAVLRALLTCASHSIFSLSRIIDCTVCTVCV</sequence>
<dbReference type="EMBL" id="KN831947">
    <property type="protein sequence ID" value="KIO12743.1"/>
    <property type="molecule type" value="Genomic_DNA"/>
</dbReference>